<reference evidence="2" key="1">
    <citation type="journal article" date="2014" name="Int. J. Syst. Evol. Microbiol.">
        <title>Complete genome sequence of Corynebacterium casei LMG S-19264T (=DSM 44701T), isolated from a smear-ripened cheese.</title>
        <authorList>
            <consortium name="US DOE Joint Genome Institute (JGI-PGF)"/>
            <person name="Walter F."/>
            <person name="Albersmeier A."/>
            <person name="Kalinowski J."/>
            <person name="Ruckert C."/>
        </authorList>
    </citation>
    <scope>NUCLEOTIDE SEQUENCE</scope>
    <source>
        <strain evidence="2">CGMCC 4.7278</strain>
    </source>
</reference>
<evidence type="ECO:0000256" key="1">
    <source>
        <dbReference type="SAM" id="MobiDB-lite"/>
    </source>
</evidence>
<dbReference type="AlphaFoldDB" id="A0A917VAK1"/>
<comment type="caution">
    <text evidence="2">The sequence shown here is derived from an EMBL/GenBank/DDBJ whole genome shotgun (WGS) entry which is preliminary data.</text>
</comment>
<accession>A0A917VAK1</accession>
<evidence type="ECO:0000313" key="2">
    <source>
        <dbReference type="EMBL" id="GGK55557.1"/>
    </source>
</evidence>
<name>A0A917VAK1_9NOCA</name>
<dbReference type="EMBL" id="BMMW01000002">
    <property type="protein sequence ID" value="GGK55557.1"/>
    <property type="molecule type" value="Genomic_DNA"/>
</dbReference>
<protein>
    <submittedName>
        <fullName evidence="2">Uncharacterized protein</fullName>
    </submittedName>
</protein>
<feature type="region of interest" description="Disordered" evidence="1">
    <location>
        <begin position="32"/>
        <end position="55"/>
    </location>
</feature>
<dbReference type="Proteomes" id="UP000612956">
    <property type="component" value="Unassembled WGS sequence"/>
</dbReference>
<gene>
    <name evidence="2" type="ORF">GCM10011591_29490</name>
</gene>
<reference evidence="2" key="2">
    <citation type="submission" date="2020-09" db="EMBL/GenBank/DDBJ databases">
        <authorList>
            <person name="Sun Q."/>
            <person name="Zhou Y."/>
        </authorList>
    </citation>
    <scope>NUCLEOTIDE SEQUENCE</scope>
    <source>
        <strain evidence="2">CGMCC 4.7278</strain>
    </source>
</reference>
<proteinExistence type="predicted"/>
<sequence>MTRMSADGNDEWLSDAIMRAFDSVAVDVSESAQGWRAGARDLSQLEEEARRTDAP</sequence>
<evidence type="ECO:0000313" key="3">
    <source>
        <dbReference type="Proteomes" id="UP000612956"/>
    </source>
</evidence>
<keyword evidence="3" id="KW-1185">Reference proteome</keyword>
<organism evidence="2 3">
    <name type="scientific">Nocardia camponoti</name>
    <dbReference type="NCBI Taxonomy" id="1616106"/>
    <lineage>
        <taxon>Bacteria</taxon>
        <taxon>Bacillati</taxon>
        <taxon>Actinomycetota</taxon>
        <taxon>Actinomycetes</taxon>
        <taxon>Mycobacteriales</taxon>
        <taxon>Nocardiaceae</taxon>
        <taxon>Nocardia</taxon>
    </lineage>
</organism>